<reference evidence="2" key="1">
    <citation type="submission" date="2022-11" db="EMBL/GenBank/DDBJ databases">
        <authorList>
            <person name="Kikuchi T."/>
        </authorList>
    </citation>
    <scope>NUCLEOTIDE SEQUENCE</scope>
    <source>
        <strain evidence="2">PS1010</strain>
    </source>
</reference>
<protein>
    <submittedName>
        <fullName evidence="2">Uncharacterized protein</fullName>
    </submittedName>
</protein>
<keyword evidence="1" id="KW-0732">Signal</keyword>
<proteinExistence type="predicted"/>
<dbReference type="Proteomes" id="UP001152747">
    <property type="component" value="Unassembled WGS sequence"/>
</dbReference>
<comment type="caution">
    <text evidence="2">The sequence shown here is derived from an EMBL/GenBank/DDBJ whole genome shotgun (WGS) entry which is preliminary data.</text>
</comment>
<sequence length="85" mass="9501">MICRIVLIALIFVFITVNSAVIDQNIEEVPMDCTVLEACGEECLFLFNKYECLTANKRSAGFGGKRGAIRHLQRVIANSYNTRMG</sequence>
<evidence type="ECO:0000313" key="2">
    <source>
        <dbReference type="EMBL" id="CAI5451848.1"/>
    </source>
</evidence>
<organism evidence="2 3">
    <name type="scientific">Caenorhabditis angaria</name>
    <dbReference type="NCBI Taxonomy" id="860376"/>
    <lineage>
        <taxon>Eukaryota</taxon>
        <taxon>Metazoa</taxon>
        <taxon>Ecdysozoa</taxon>
        <taxon>Nematoda</taxon>
        <taxon>Chromadorea</taxon>
        <taxon>Rhabditida</taxon>
        <taxon>Rhabditina</taxon>
        <taxon>Rhabditomorpha</taxon>
        <taxon>Rhabditoidea</taxon>
        <taxon>Rhabditidae</taxon>
        <taxon>Peloderinae</taxon>
        <taxon>Caenorhabditis</taxon>
    </lineage>
</organism>
<dbReference type="AlphaFoldDB" id="A0A9P1ITI5"/>
<name>A0A9P1ITI5_9PELO</name>
<evidence type="ECO:0000256" key="1">
    <source>
        <dbReference type="SAM" id="SignalP"/>
    </source>
</evidence>
<feature type="signal peptide" evidence="1">
    <location>
        <begin position="1"/>
        <end position="19"/>
    </location>
</feature>
<gene>
    <name evidence="2" type="ORF">CAMP_LOCUS14485</name>
</gene>
<keyword evidence="3" id="KW-1185">Reference proteome</keyword>
<feature type="chain" id="PRO_5040110051" evidence="1">
    <location>
        <begin position="20"/>
        <end position="85"/>
    </location>
</feature>
<evidence type="ECO:0000313" key="3">
    <source>
        <dbReference type="Proteomes" id="UP001152747"/>
    </source>
</evidence>
<dbReference type="EMBL" id="CANHGI010000005">
    <property type="protein sequence ID" value="CAI5451848.1"/>
    <property type="molecule type" value="Genomic_DNA"/>
</dbReference>
<accession>A0A9P1ITI5</accession>